<organism evidence="2 3">
    <name type="scientific">Euroglyphus maynei</name>
    <name type="common">Mayne's house dust mite</name>
    <dbReference type="NCBI Taxonomy" id="6958"/>
    <lineage>
        <taxon>Eukaryota</taxon>
        <taxon>Metazoa</taxon>
        <taxon>Ecdysozoa</taxon>
        <taxon>Arthropoda</taxon>
        <taxon>Chelicerata</taxon>
        <taxon>Arachnida</taxon>
        <taxon>Acari</taxon>
        <taxon>Acariformes</taxon>
        <taxon>Sarcoptiformes</taxon>
        <taxon>Astigmata</taxon>
        <taxon>Psoroptidia</taxon>
        <taxon>Analgoidea</taxon>
        <taxon>Pyroglyphidae</taxon>
        <taxon>Pyroglyphinae</taxon>
        <taxon>Euroglyphus</taxon>
    </lineage>
</organism>
<feature type="compositionally biased region" description="Polar residues" evidence="1">
    <location>
        <begin position="75"/>
        <end position="97"/>
    </location>
</feature>
<proteinExistence type="predicted"/>
<dbReference type="Proteomes" id="UP000194236">
    <property type="component" value="Unassembled WGS sequence"/>
</dbReference>
<keyword evidence="3" id="KW-1185">Reference proteome</keyword>
<comment type="caution">
    <text evidence="2">The sequence shown here is derived from an EMBL/GenBank/DDBJ whole genome shotgun (WGS) entry which is preliminary data.</text>
</comment>
<evidence type="ECO:0000313" key="2">
    <source>
        <dbReference type="EMBL" id="OTF82168.1"/>
    </source>
</evidence>
<name>A0A1Y3BQE9_EURMA</name>
<protein>
    <submittedName>
        <fullName evidence="2">Uncharacterized protein</fullName>
    </submittedName>
</protein>
<accession>A0A1Y3BQE9</accession>
<evidence type="ECO:0000313" key="3">
    <source>
        <dbReference type="Proteomes" id="UP000194236"/>
    </source>
</evidence>
<sequence length="132" mass="15154">MTNLTMDQHELKNSRQIPTINKQLEQNNSGLKSRSMKKRRTQRSASLTLSKITLFKKFIPRKSLPSIDPHGMMINSDQPMKSVTSDNENNFISPSNHSSTKTSSTRRKLGTIKSINNDTNIDEHRFENFYGK</sequence>
<dbReference type="AlphaFoldDB" id="A0A1Y3BQE9"/>
<gene>
    <name evidence="2" type="ORF">BLA29_006915</name>
</gene>
<feature type="region of interest" description="Disordered" evidence="1">
    <location>
        <begin position="65"/>
        <end position="111"/>
    </location>
</feature>
<evidence type="ECO:0000256" key="1">
    <source>
        <dbReference type="SAM" id="MobiDB-lite"/>
    </source>
</evidence>
<reference evidence="2 3" key="1">
    <citation type="submission" date="2017-03" db="EMBL/GenBank/DDBJ databases">
        <title>Genome Survey of Euroglyphus maynei.</title>
        <authorList>
            <person name="Arlian L.G."/>
            <person name="Morgan M.S."/>
            <person name="Rider S.D."/>
        </authorList>
    </citation>
    <scope>NUCLEOTIDE SEQUENCE [LARGE SCALE GENOMIC DNA]</scope>
    <source>
        <strain evidence="2">Arlian Lab</strain>
        <tissue evidence="2">Whole body</tissue>
    </source>
</reference>
<dbReference type="EMBL" id="MUJZ01009906">
    <property type="protein sequence ID" value="OTF82168.1"/>
    <property type="molecule type" value="Genomic_DNA"/>
</dbReference>